<dbReference type="PANTHER" id="PTHR21716">
    <property type="entry name" value="TRANSMEMBRANE PROTEIN"/>
    <property type="match status" value="1"/>
</dbReference>
<organism evidence="9 10">
    <name type="scientific">Sporomusa malonica</name>
    <dbReference type="NCBI Taxonomy" id="112901"/>
    <lineage>
        <taxon>Bacteria</taxon>
        <taxon>Bacillati</taxon>
        <taxon>Bacillota</taxon>
        <taxon>Negativicutes</taxon>
        <taxon>Selenomonadales</taxon>
        <taxon>Sporomusaceae</taxon>
        <taxon>Sporomusa</taxon>
    </lineage>
</organism>
<evidence type="ECO:0000256" key="1">
    <source>
        <dbReference type="ARBA" id="ARBA00004651"/>
    </source>
</evidence>
<evidence type="ECO:0000256" key="5">
    <source>
        <dbReference type="ARBA" id="ARBA00022692"/>
    </source>
</evidence>
<comment type="subcellular location">
    <subcellularLocation>
        <location evidence="1">Cell membrane</location>
        <topology evidence="1">Multi-pass membrane protein</topology>
    </subcellularLocation>
</comment>
<evidence type="ECO:0000256" key="7">
    <source>
        <dbReference type="ARBA" id="ARBA00023136"/>
    </source>
</evidence>
<proteinExistence type="inferred from homology"/>
<dbReference type="GO" id="GO:0055085">
    <property type="term" value="P:transmembrane transport"/>
    <property type="evidence" value="ECO:0007669"/>
    <property type="project" value="TreeGrafter"/>
</dbReference>
<dbReference type="AlphaFoldDB" id="A0A1W2AFH1"/>
<evidence type="ECO:0000313" key="9">
    <source>
        <dbReference type="EMBL" id="SMC59363.1"/>
    </source>
</evidence>
<dbReference type="RefSeq" id="WP_084575166.1">
    <property type="nucleotide sequence ID" value="NZ_CP155572.1"/>
</dbReference>
<keyword evidence="6 8" id="KW-1133">Transmembrane helix</keyword>
<comment type="similarity">
    <text evidence="2">Belongs to the autoinducer-2 exporter (AI-2E) (TC 2.A.86) family.</text>
</comment>
<dbReference type="Proteomes" id="UP000192738">
    <property type="component" value="Unassembled WGS sequence"/>
</dbReference>
<name>A0A1W2AFH1_9FIRM</name>
<dbReference type="GO" id="GO:0005886">
    <property type="term" value="C:plasma membrane"/>
    <property type="evidence" value="ECO:0007669"/>
    <property type="project" value="UniProtKB-SubCell"/>
</dbReference>
<keyword evidence="7 8" id="KW-0472">Membrane</keyword>
<evidence type="ECO:0000256" key="4">
    <source>
        <dbReference type="ARBA" id="ARBA00022475"/>
    </source>
</evidence>
<dbReference type="PANTHER" id="PTHR21716:SF53">
    <property type="entry name" value="PERMEASE PERM-RELATED"/>
    <property type="match status" value="1"/>
</dbReference>
<feature type="transmembrane region" description="Helical" evidence="8">
    <location>
        <begin position="304"/>
        <end position="333"/>
    </location>
</feature>
<feature type="transmembrane region" description="Helical" evidence="8">
    <location>
        <begin position="63"/>
        <end position="85"/>
    </location>
</feature>
<evidence type="ECO:0000313" key="10">
    <source>
        <dbReference type="Proteomes" id="UP000192738"/>
    </source>
</evidence>
<sequence length="341" mass="37418">MQLTKKHVRLAIIFLFLSATVYFLWLVRSGLYPFIIALVLAYLLNPAVCYLEKKGLPRGLAITLLYVVLFTVVILGGARLVPVFVRDLENFAGELPHILDKGEELFYLVQSQYQNSALPYSMRIGIDDAVLSLQREGQSFARELANGIMGLITHFIGFAITPILAFYLLHDWREIKEAFLLLIPCSWRHEYTLALKDIDKVLSGVIRGQITVAIIVGILVSSGLYLFNVPFALLIGIAAGLLDIIPYFGAFIGATPAITLALLESPMLAFKVGLLFFVIHQLEGSVIGPKILGESVGLHPLTVIFFLFAGGELYGVVGMLLAVPAAAVGKVLLKHGLRLLL</sequence>
<feature type="transmembrane region" description="Helical" evidence="8">
    <location>
        <begin position="31"/>
        <end position="51"/>
    </location>
</feature>
<dbReference type="OrthoDB" id="9793390at2"/>
<feature type="transmembrane region" description="Helical" evidence="8">
    <location>
        <begin position="210"/>
        <end position="238"/>
    </location>
</feature>
<dbReference type="EMBL" id="FWXI01000005">
    <property type="protein sequence ID" value="SMC59363.1"/>
    <property type="molecule type" value="Genomic_DNA"/>
</dbReference>
<feature type="transmembrane region" description="Helical" evidence="8">
    <location>
        <begin position="148"/>
        <end position="169"/>
    </location>
</feature>
<dbReference type="Pfam" id="PF01594">
    <property type="entry name" value="AI-2E_transport"/>
    <property type="match status" value="1"/>
</dbReference>
<evidence type="ECO:0000256" key="3">
    <source>
        <dbReference type="ARBA" id="ARBA00022448"/>
    </source>
</evidence>
<keyword evidence="4" id="KW-1003">Cell membrane</keyword>
<protein>
    <submittedName>
        <fullName evidence="9">Predicted PurR-regulated permease PerM</fullName>
    </submittedName>
</protein>
<keyword evidence="10" id="KW-1185">Reference proteome</keyword>
<reference evidence="9 10" key="1">
    <citation type="submission" date="2017-04" db="EMBL/GenBank/DDBJ databases">
        <authorList>
            <person name="Afonso C.L."/>
            <person name="Miller P.J."/>
            <person name="Scott M.A."/>
            <person name="Spackman E."/>
            <person name="Goraichik I."/>
            <person name="Dimitrov K.M."/>
            <person name="Suarez D.L."/>
            <person name="Swayne D.E."/>
        </authorList>
    </citation>
    <scope>NUCLEOTIDE SEQUENCE [LARGE SCALE GENOMIC DNA]</scope>
    <source>
        <strain evidence="9 10">DSM 5090</strain>
    </source>
</reference>
<evidence type="ECO:0000256" key="2">
    <source>
        <dbReference type="ARBA" id="ARBA00009773"/>
    </source>
</evidence>
<gene>
    <name evidence="9" type="ORF">SAMN04488500_105254</name>
</gene>
<dbReference type="STRING" id="112901.SAMN04488500_105254"/>
<accession>A0A1W2AFH1</accession>
<keyword evidence="3" id="KW-0813">Transport</keyword>
<feature type="transmembrane region" description="Helical" evidence="8">
    <location>
        <begin position="7"/>
        <end position="25"/>
    </location>
</feature>
<dbReference type="InterPro" id="IPR002549">
    <property type="entry name" value="AI-2E-like"/>
</dbReference>
<evidence type="ECO:0000256" key="8">
    <source>
        <dbReference type="SAM" id="Phobius"/>
    </source>
</evidence>
<keyword evidence="5 8" id="KW-0812">Transmembrane</keyword>
<evidence type="ECO:0000256" key="6">
    <source>
        <dbReference type="ARBA" id="ARBA00022989"/>
    </source>
</evidence>